<sequence length="268" mass="29516">MEHPHWVPSSVDLTRPSAARVYDYYLGGAHNFAVDRELAEQVIRELPELPRMTQANRAFLRRSVRFLMDRGVRQFLDIGSGIPTVGNVHEIAQRVDPHARVVYVDNDPVAVAHSRALLTEQPNTAVVHADLRDPVRLLADPGVTALLDFDAPIGLLMVAVLPFVPDCDRPAAAIAAYREALAPGSYLVLSHATDDAGLDPEGRVKALYRRGSIQVVTRTRQQVTDLLDGFDMVDPGVVYLPLWHPDSAEDVAEHPERSGAYGVVGRRV</sequence>
<name>A0A4D4J1E9_9PSEU</name>
<gene>
    <name evidence="1" type="ORF">GTS_20880</name>
</gene>
<evidence type="ECO:0000313" key="2">
    <source>
        <dbReference type="Proteomes" id="UP000298860"/>
    </source>
</evidence>
<dbReference type="InterPro" id="IPR006764">
    <property type="entry name" value="SAM_dep_MeTrfase_SAV2177_type"/>
</dbReference>
<dbReference type="Proteomes" id="UP000298860">
    <property type="component" value="Unassembled WGS sequence"/>
</dbReference>
<dbReference type="AlphaFoldDB" id="A0A4D4J1E9"/>
<organism evidence="1 2">
    <name type="scientific">Gandjariella thermophila</name>
    <dbReference type="NCBI Taxonomy" id="1931992"/>
    <lineage>
        <taxon>Bacteria</taxon>
        <taxon>Bacillati</taxon>
        <taxon>Actinomycetota</taxon>
        <taxon>Actinomycetes</taxon>
        <taxon>Pseudonocardiales</taxon>
        <taxon>Pseudonocardiaceae</taxon>
        <taxon>Gandjariella</taxon>
    </lineage>
</organism>
<dbReference type="InterPro" id="IPR029063">
    <property type="entry name" value="SAM-dependent_MTases_sf"/>
</dbReference>
<dbReference type="OrthoDB" id="5175904at2"/>
<dbReference type="CDD" id="cd02440">
    <property type="entry name" value="AdoMet_MTases"/>
    <property type="match status" value="1"/>
</dbReference>
<keyword evidence="2" id="KW-1185">Reference proteome</keyword>
<evidence type="ECO:0008006" key="3">
    <source>
        <dbReference type="Google" id="ProtNLM"/>
    </source>
</evidence>
<dbReference type="RefSeq" id="WP_137813563.1">
    <property type="nucleotide sequence ID" value="NZ_BJFL01000007.1"/>
</dbReference>
<dbReference type="Gene3D" id="3.40.50.150">
    <property type="entry name" value="Vaccinia Virus protein VP39"/>
    <property type="match status" value="1"/>
</dbReference>
<comment type="caution">
    <text evidence="1">The sequence shown here is derived from an EMBL/GenBank/DDBJ whole genome shotgun (WGS) entry which is preliminary data.</text>
</comment>
<proteinExistence type="predicted"/>
<protein>
    <recommendedName>
        <fullName evidence="3">S-adenosyl methyltransferase</fullName>
    </recommendedName>
</protein>
<dbReference type="PIRSF" id="PIRSF017393">
    <property type="entry name" value="MTase_SAV2177"/>
    <property type="match status" value="1"/>
</dbReference>
<dbReference type="EMBL" id="BJFL01000007">
    <property type="protein sequence ID" value="GDY30455.1"/>
    <property type="molecule type" value="Genomic_DNA"/>
</dbReference>
<dbReference type="Pfam" id="PF04672">
    <property type="entry name" value="Methyltransf_19"/>
    <property type="match status" value="1"/>
</dbReference>
<evidence type="ECO:0000313" key="1">
    <source>
        <dbReference type="EMBL" id="GDY30455.1"/>
    </source>
</evidence>
<reference evidence="2" key="1">
    <citation type="submission" date="2019-04" db="EMBL/GenBank/DDBJ databases">
        <title>Draft genome sequence of Pseudonocardiaceae bacterium SL3-2-4.</title>
        <authorList>
            <person name="Ningsih F."/>
            <person name="Yokota A."/>
            <person name="Sakai Y."/>
            <person name="Nanatani K."/>
            <person name="Yabe S."/>
            <person name="Oetari A."/>
            <person name="Sjamsuridzal W."/>
        </authorList>
    </citation>
    <scope>NUCLEOTIDE SEQUENCE [LARGE SCALE GENOMIC DNA]</scope>
    <source>
        <strain evidence="2">SL3-2-4</strain>
    </source>
</reference>
<dbReference type="SUPFAM" id="SSF53335">
    <property type="entry name" value="S-adenosyl-L-methionine-dependent methyltransferases"/>
    <property type="match status" value="1"/>
</dbReference>
<accession>A0A4D4J1E9</accession>